<sequence length="73" mass="8271">MMKRSPKRRYKRQQMKPGFNTLRPPTTPTSRLTETDEDKRGRSPAQLGPVCESQRPVPATGSEGRKKITTMAL</sequence>
<reference evidence="2 3" key="1">
    <citation type="journal article" date="2023" name="Genes (Basel)">
        <title>Chromosome-Level Genome Assembly and Circadian Gene Repertoire of the Patagonia Blennie Eleginops maclovinus-The Closest Ancestral Proxy of Antarctic Cryonotothenioids.</title>
        <authorList>
            <person name="Cheng C.C."/>
            <person name="Rivera-Colon A.G."/>
            <person name="Minhas B.F."/>
            <person name="Wilson L."/>
            <person name="Rayamajhi N."/>
            <person name="Vargas-Chacoff L."/>
            <person name="Catchen J.M."/>
        </authorList>
    </citation>
    <scope>NUCLEOTIDE SEQUENCE [LARGE SCALE GENOMIC DNA]</scope>
    <source>
        <strain evidence="2">JMC-PN-2008</strain>
    </source>
</reference>
<accession>A0AAN7XGG2</accession>
<feature type="compositionally biased region" description="Basic residues" evidence="1">
    <location>
        <begin position="1"/>
        <end position="14"/>
    </location>
</feature>
<dbReference type="EMBL" id="JAUZQC010000012">
    <property type="protein sequence ID" value="KAK5861650.1"/>
    <property type="molecule type" value="Genomic_DNA"/>
</dbReference>
<dbReference type="Proteomes" id="UP001346869">
    <property type="component" value="Unassembled WGS sequence"/>
</dbReference>
<gene>
    <name evidence="2" type="ORF">PBY51_017109</name>
</gene>
<proteinExistence type="predicted"/>
<organism evidence="2 3">
    <name type="scientific">Eleginops maclovinus</name>
    <name type="common">Patagonian blennie</name>
    <name type="synonym">Eleginus maclovinus</name>
    <dbReference type="NCBI Taxonomy" id="56733"/>
    <lineage>
        <taxon>Eukaryota</taxon>
        <taxon>Metazoa</taxon>
        <taxon>Chordata</taxon>
        <taxon>Craniata</taxon>
        <taxon>Vertebrata</taxon>
        <taxon>Euteleostomi</taxon>
        <taxon>Actinopterygii</taxon>
        <taxon>Neopterygii</taxon>
        <taxon>Teleostei</taxon>
        <taxon>Neoteleostei</taxon>
        <taxon>Acanthomorphata</taxon>
        <taxon>Eupercaria</taxon>
        <taxon>Perciformes</taxon>
        <taxon>Notothenioidei</taxon>
        <taxon>Eleginopidae</taxon>
        <taxon>Eleginops</taxon>
    </lineage>
</organism>
<comment type="caution">
    <text evidence="2">The sequence shown here is derived from an EMBL/GenBank/DDBJ whole genome shotgun (WGS) entry which is preliminary data.</text>
</comment>
<protein>
    <submittedName>
        <fullName evidence="2">Uncharacterized protein</fullName>
    </submittedName>
</protein>
<reference evidence="2 3" key="2">
    <citation type="journal article" date="2023" name="Mol. Biol. Evol.">
        <title>Genomics of Secondarily Temperate Adaptation in the Only Non-Antarctic Icefish.</title>
        <authorList>
            <person name="Rivera-Colon A.G."/>
            <person name="Rayamajhi N."/>
            <person name="Minhas B.F."/>
            <person name="Madrigal G."/>
            <person name="Bilyk K.T."/>
            <person name="Yoon V."/>
            <person name="Hune M."/>
            <person name="Gregory S."/>
            <person name="Cheng C.H.C."/>
            <person name="Catchen J.M."/>
        </authorList>
    </citation>
    <scope>NUCLEOTIDE SEQUENCE [LARGE SCALE GENOMIC DNA]</scope>
    <source>
        <strain evidence="2">JMC-PN-2008</strain>
    </source>
</reference>
<dbReference type="AlphaFoldDB" id="A0AAN7XGG2"/>
<evidence type="ECO:0000256" key="1">
    <source>
        <dbReference type="SAM" id="MobiDB-lite"/>
    </source>
</evidence>
<evidence type="ECO:0000313" key="2">
    <source>
        <dbReference type="EMBL" id="KAK5861650.1"/>
    </source>
</evidence>
<keyword evidence="3" id="KW-1185">Reference proteome</keyword>
<feature type="compositionally biased region" description="Low complexity" evidence="1">
    <location>
        <begin position="21"/>
        <end position="32"/>
    </location>
</feature>
<feature type="region of interest" description="Disordered" evidence="1">
    <location>
        <begin position="1"/>
        <end position="73"/>
    </location>
</feature>
<evidence type="ECO:0000313" key="3">
    <source>
        <dbReference type="Proteomes" id="UP001346869"/>
    </source>
</evidence>
<name>A0AAN7XGG2_ELEMC</name>